<dbReference type="InterPro" id="IPR036061">
    <property type="entry name" value="CheW-like_dom_sf"/>
</dbReference>
<dbReference type="GO" id="GO:0007165">
    <property type="term" value="P:signal transduction"/>
    <property type="evidence" value="ECO:0007669"/>
    <property type="project" value="InterPro"/>
</dbReference>
<dbReference type="RefSeq" id="WP_214359329.1">
    <property type="nucleotide sequence ID" value="NZ_JAEKFT010000001.1"/>
</dbReference>
<dbReference type="AlphaFoldDB" id="A0A944HAN0"/>
<sequence length="201" mass="22099">MTRPDPIDWDAVKQRIEAAGQRLEEEFAPPADKRRALLEARARALAVAPAPAPGAGFDALEFTLAREHYAIDTVWVREVYPLREFTQLPGTPAFVLGIVHVRGRVVSVLDLKRFFDMPQIGLSDLNKVIVLSNGTMEFGILADTIVGVRRLLHAEVQEALPTLTGIRADYLLGITSRREVVLDAHKLLSDPAIVVCADVGD</sequence>
<accession>A0A944HAN0</accession>
<keyword evidence="3" id="KW-1185">Reference proteome</keyword>
<dbReference type="SMART" id="SM00260">
    <property type="entry name" value="CheW"/>
    <property type="match status" value="1"/>
</dbReference>
<feature type="domain" description="CheW-like" evidence="1">
    <location>
        <begin position="56"/>
        <end position="193"/>
    </location>
</feature>
<dbReference type="SUPFAM" id="SSF50341">
    <property type="entry name" value="CheW-like"/>
    <property type="match status" value="1"/>
</dbReference>
<dbReference type="Gene3D" id="2.40.50.180">
    <property type="entry name" value="CheA-289, Domain 4"/>
    <property type="match status" value="1"/>
</dbReference>
<dbReference type="InterPro" id="IPR039315">
    <property type="entry name" value="CheW"/>
</dbReference>
<name>A0A944HAN0_DENI1</name>
<dbReference type="Proteomes" id="UP000694660">
    <property type="component" value="Unassembled WGS sequence"/>
</dbReference>
<dbReference type="EMBL" id="JAEKFT010000001">
    <property type="protein sequence ID" value="MBT0959561.1"/>
    <property type="molecule type" value="Genomic_DNA"/>
</dbReference>
<proteinExistence type="predicted"/>
<protein>
    <submittedName>
        <fullName evidence="2">Purine-binding chemotaxis protein CheW</fullName>
    </submittedName>
</protein>
<dbReference type="PANTHER" id="PTHR22617:SF43">
    <property type="entry name" value="PROTEIN PILI"/>
    <property type="match status" value="1"/>
</dbReference>
<dbReference type="PROSITE" id="PS50851">
    <property type="entry name" value="CHEW"/>
    <property type="match status" value="1"/>
</dbReference>
<evidence type="ECO:0000313" key="3">
    <source>
        <dbReference type="Proteomes" id="UP000694660"/>
    </source>
</evidence>
<dbReference type="GO" id="GO:0006935">
    <property type="term" value="P:chemotaxis"/>
    <property type="evidence" value="ECO:0007669"/>
    <property type="project" value="InterPro"/>
</dbReference>
<dbReference type="Pfam" id="PF01584">
    <property type="entry name" value="CheW"/>
    <property type="match status" value="1"/>
</dbReference>
<dbReference type="PANTHER" id="PTHR22617">
    <property type="entry name" value="CHEMOTAXIS SENSOR HISTIDINE KINASE-RELATED"/>
    <property type="match status" value="1"/>
</dbReference>
<evidence type="ECO:0000313" key="2">
    <source>
        <dbReference type="EMBL" id="MBT0959561.1"/>
    </source>
</evidence>
<dbReference type="InterPro" id="IPR002545">
    <property type="entry name" value="CheW-lke_dom"/>
</dbReference>
<reference evidence="3" key="1">
    <citation type="journal article" date="2022" name="ISME J.">
        <title>Genetic and phylogenetic analysis of dissimilatory iodate-reducing bacteria identifies potential niches across the world's oceans.</title>
        <authorList>
            <person name="Reyes-Umana V."/>
            <person name="Henning Z."/>
            <person name="Lee K."/>
            <person name="Barnum T.P."/>
            <person name="Coates J.D."/>
        </authorList>
    </citation>
    <scope>NUCLEOTIDE SEQUENCE [LARGE SCALE GENOMIC DNA]</scope>
    <source>
        <strain evidence="3">IR12</strain>
    </source>
</reference>
<evidence type="ECO:0000259" key="1">
    <source>
        <dbReference type="PROSITE" id="PS50851"/>
    </source>
</evidence>
<organism evidence="2 3">
    <name type="scientific">Denitromonas iodatirespirans</name>
    <dbReference type="NCBI Taxonomy" id="2795389"/>
    <lineage>
        <taxon>Bacteria</taxon>
        <taxon>Pseudomonadati</taxon>
        <taxon>Pseudomonadota</taxon>
        <taxon>Betaproteobacteria</taxon>
        <taxon>Rhodocyclales</taxon>
        <taxon>Zoogloeaceae</taxon>
        <taxon>Denitromonas</taxon>
    </lineage>
</organism>
<dbReference type="GO" id="GO:0005829">
    <property type="term" value="C:cytosol"/>
    <property type="evidence" value="ECO:0007669"/>
    <property type="project" value="TreeGrafter"/>
</dbReference>
<comment type="caution">
    <text evidence="2">The sequence shown here is derived from an EMBL/GenBank/DDBJ whole genome shotgun (WGS) entry which is preliminary data.</text>
</comment>
<dbReference type="Gene3D" id="2.30.30.40">
    <property type="entry name" value="SH3 Domains"/>
    <property type="match status" value="1"/>
</dbReference>
<gene>
    <name evidence="2" type="ORF">I8J34_00130</name>
</gene>